<dbReference type="SUPFAM" id="SSF53383">
    <property type="entry name" value="PLP-dependent transferases"/>
    <property type="match status" value="1"/>
</dbReference>
<dbReference type="Pfam" id="PF01041">
    <property type="entry name" value="DegT_DnrJ_EryC1"/>
    <property type="match status" value="1"/>
</dbReference>
<dbReference type="GO" id="GO:0030170">
    <property type="term" value="F:pyridoxal phosphate binding"/>
    <property type="evidence" value="ECO:0007669"/>
    <property type="project" value="TreeGrafter"/>
</dbReference>
<dbReference type="Gene3D" id="3.30.360.10">
    <property type="entry name" value="Dihydrodipicolinate Reductase, domain 2"/>
    <property type="match status" value="1"/>
</dbReference>
<name>A0A067MEA0_BOTB1</name>
<dbReference type="Proteomes" id="UP000027195">
    <property type="component" value="Unassembled WGS sequence"/>
</dbReference>
<dbReference type="GO" id="GO:0000271">
    <property type="term" value="P:polysaccharide biosynthetic process"/>
    <property type="evidence" value="ECO:0007669"/>
    <property type="project" value="TreeGrafter"/>
</dbReference>
<dbReference type="Gene3D" id="3.40.640.10">
    <property type="entry name" value="Type I PLP-dependent aspartate aminotransferase-like (Major domain)"/>
    <property type="match status" value="1"/>
</dbReference>
<dbReference type="InterPro" id="IPR055170">
    <property type="entry name" value="GFO_IDH_MocA-like_dom"/>
</dbReference>
<dbReference type="InterPro" id="IPR015422">
    <property type="entry name" value="PyrdxlP-dep_Trfase_small"/>
</dbReference>
<evidence type="ECO:0000256" key="1">
    <source>
        <dbReference type="ARBA" id="ARBA00010928"/>
    </source>
</evidence>
<accession>A0A067MEA0</accession>
<dbReference type="STRING" id="930990.A0A067MEA0"/>
<dbReference type="InterPro" id="IPR015421">
    <property type="entry name" value="PyrdxlP-dep_Trfase_major"/>
</dbReference>
<dbReference type="Gene3D" id="3.40.50.720">
    <property type="entry name" value="NAD(P)-binding Rossmann-like Domain"/>
    <property type="match status" value="1"/>
</dbReference>
<protein>
    <recommendedName>
        <fullName evidence="2">CoA-binding domain-containing protein</fullName>
    </recommendedName>
</protein>
<dbReference type="Pfam" id="PF01408">
    <property type="entry name" value="GFO_IDH_MocA"/>
    <property type="match status" value="1"/>
</dbReference>
<dbReference type="EMBL" id="KL198041">
    <property type="protein sequence ID" value="KDQ13839.1"/>
    <property type="molecule type" value="Genomic_DNA"/>
</dbReference>
<dbReference type="InterPro" id="IPR000653">
    <property type="entry name" value="DegT/StrS_aminotransferase"/>
</dbReference>
<dbReference type="PANTHER" id="PTHR30244">
    <property type="entry name" value="TRANSAMINASE"/>
    <property type="match status" value="1"/>
</dbReference>
<dbReference type="InParanoid" id="A0A067MEA0"/>
<organism evidence="3 4">
    <name type="scientific">Botryobasidium botryosum (strain FD-172 SS1)</name>
    <dbReference type="NCBI Taxonomy" id="930990"/>
    <lineage>
        <taxon>Eukaryota</taxon>
        <taxon>Fungi</taxon>
        <taxon>Dikarya</taxon>
        <taxon>Basidiomycota</taxon>
        <taxon>Agaricomycotina</taxon>
        <taxon>Agaricomycetes</taxon>
        <taxon>Cantharellales</taxon>
        <taxon>Botryobasidiaceae</taxon>
        <taxon>Botryobasidium</taxon>
    </lineage>
</organism>
<reference evidence="4" key="1">
    <citation type="journal article" date="2014" name="Proc. Natl. Acad. Sci. U.S.A.">
        <title>Extensive sampling of basidiomycete genomes demonstrates inadequacy of the white-rot/brown-rot paradigm for wood decay fungi.</title>
        <authorList>
            <person name="Riley R."/>
            <person name="Salamov A.A."/>
            <person name="Brown D.W."/>
            <person name="Nagy L.G."/>
            <person name="Floudas D."/>
            <person name="Held B.W."/>
            <person name="Levasseur A."/>
            <person name="Lombard V."/>
            <person name="Morin E."/>
            <person name="Otillar R."/>
            <person name="Lindquist E.A."/>
            <person name="Sun H."/>
            <person name="LaButti K.M."/>
            <person name="Schmutz J."/>
            <person name="Jabbour D."/>
            <person name="Luo H."/>
            <person name="Baker S.E."/>
            <person name="Pisabarro A.G."/>
            <person name="Walton J.D."/>
            <person name="Blanchette R.A."/>
            <person name="Henrissat B."/>
            <person name="Martin F."/>
            <person name="Cullen D."/>
            <person name="Hibbett D.S."/>
            <person name="Grigoriev I.V."/>
        </authorList>
    </citation>
    <scope>NUCLEOTIDE SEQUENCE [LARGE SCALE GENOMIC DNA]</scope>
    <source>
        <strain evidence="4">FD-172 SS1</strain>
    </source>
</reference>
<dbReference type="GO" id="GO:0000166">
    <property type="term" value="F:nucleotide binding"/>
    <property type="evidence" value="ECO:0007669"/>
    <property type="project" value="InterPro"/>
</dbReference>
<dbReference type="InterPro" id="IPR003781">
    <property type="entry name" value="CoA-bd"/>
</dbReference>
<dbReference type="PANTHER" id="PTHR30244:SF34">
    <property type="entry name" value="DTDP-4-AMINO-4,6-DIDEOXYGALACTOSE TRANSAMINASE"/>
    <property type="match status" value="1"/>
</dbReference>
<dbReference type="SUPFAM" id="SSF55347">
    <property type="entry name" value="Glyceraldehyde-3-phosphate dehydrogenase-like, C-terminal domain"/>
    <property type="match status" value="1"/>
</dbReference>
<dbReference type="GO" id="GO:0008483">
    <property type="term" value="F:transaminase activity"/>
    <property type="evidence" value="ECO:0007669"/>
    <property type="project" value="TreeGrafter"/>
</dbReference>
<keyword evidence="4" id="KW-1185">Reference proteome</keyword>
<evidence type="ECO:0000313" key="3">
    <source>
        <dbReference type="EMBL" id="KDQ13839.1"/>
    </source>
</evidence>
<dbReference type="Pfam" id="PF22725">
    <property type="entry name" value="GFO_IDH_MocA_C3"/>
    <property type="match status" value="1"/>
</dbReference>
<dbReference type="InterPro" id="IPR015424">
    <property type="entry name" value="PyrdxlP-dep_Trfase"/>
</dbReference>
<dbReference type="AlphaFoldDB" id="A0A067MEA0"/>
<dbReference type="SUPFAM" id="SSF51735">
    <property type="entry name" value="NAD(P)-binding Rossmann-fold domains"/>
    <property type="match status" value="1"/>
</dbReference>
<dbReference type="InterPro" id="IPR000683">
    <property type="entry name" value="Gfo/Idh/MocA-like_OxRdtase_N"/>
</dbReference>
<proteinExistence type="inferred from homology"/>
<dbReference type="InterPro" id="IPR036291">
    <property type="entry name" value="NAD(P)-bd_dom_sf"/>
</dbReference>
<evidence type="ECO:0000313" key="4">
    <source>
        <dbReference type="Proteomes" id="UP000027195"/>
    </source>
</evidence>
<dbReference type="HOGENOM" id="CLU_021118_0_0_1"/>
<feature type="domain" description="CoA-binding" evidence="2">
    <location>
        <begin position="15"/>
        <end position="106"/>
    </location>
</feature>
<sequence>MSKNTLVSSVPVRAAQSRYRIALVGVGHRGYNTHFLNVADSRSESIIAVCDVHPHIIDTFRTRHPNVPAYSSLTELLREHKPDFAIVAVPHKYHNSVISQLAAAKIPALKEKPTATSLEEFAQLKAMNIKIGVTYQKRFEPRYLQFQKLLPLIGDVTSFRATLAMNIEDLESTWRAADAVGVTEDLGSHMIDLIVWLFGAPSSVTAHQVQNVRRFQSYGGDDASNIIMQWNNPTHFIGHIHLSRVAHKAEESITVTGTTGTLLLDGKNVIMLNTDGTEAFSMVDKSTKKAVVQSMIRQFGDFVTGRAADYPCSLPNLADSVDIMERIIHSVANNRSVDQSMPNTQVASLNGEHFVWPIITPDAVDAVVKQMHTSLSIYNRSGIYEKFEDRWRNMHGLKHALVCSSGTTAIHSMFEAIQLQPGDEVLSPVYTFFATATPMLQLGAIPVFCDSLPDGNVDPEEILRRATSKTKAVIVTHMWGLPCNMPLIVKYARQLGIKVLEDCSHAHGAMVGGKLVGSWGDAAAWSLQAKKNITGGQAGVLATNSDDIYARAVTHGHFNKRAKQEVPESHPMRKFWLTGMGLNLRAHPLAIAMADRQLDSMPSWMEYRERYANLLLRKLSAIPFLRLPKVGQNDRHAWYAFVINFDPERAPKGLTRDKFVKALEQRGLKEVDIPRSTGLLHDLPIFTHTHEAIPRFGNKPWHAPQTGFAVAQEFFDSAIKLPVWTAEGDRAIVEFYANTFVDVADSFIGTRSLGSQPLSSQLGGMRASAKL</sequence>
<dbReference type="OrthoDB" id="446809at2759"/>
<dbReference type="SMART" id="SM00881">
    <property type="entry name" value="CoA_binding"/>
    <property type="match status" value="1"/>
</dbReference>
<evidence type="ECO:0000259" key="2">
    <source>
        <dbReference type="SMART" id="SM00881"/>
    </source>
</evidence>
<comment type="similarity">
    <text evidence="1">Belongs to the Gfo/Idh/MocA family.</text>
</comment>
<dbReference type="Gene3D" id="3.90.1150.10">
    <property type="entry name" value="Aspartate Aminotransferase, domain 1"/>
    <property type="match status" value="1"/>
</dbReference>
<gene>
    <name evidence="3" type="ORF">BOTBODRAFT_160129</name>
</gene>